<keyword evidence="3" id="KW-1185">Reference proteome</keyword>
<keyword evidence="1" id="KW-0812">Transmembrane</keyword>
<feature type="transmembrane region" description="Helical" evidence="1">
    <location>
        <begin position="21"/>
        <end position="43"/>
    </location>
</feature>
<keyword evidence="1" id="KW-0472">Membrane</keyword>
<evidence type="ECO:0000256" key="1">
    <source>
        <dbReference type="SAM" id="Phobius"/>
    </source>
</evidence>
<protein>
    <submittedName>
        <fullName evidence="2">Uncharacterized protein</fullName>
    </submittedName>
</protein>
<name>A0A9W6VCU4_9PSEU</name>
<comment type="caution">
    <text evidence="2">The sequence shown here is derived from an EMBL/GenBank/DDBJ whole genome shotgun (WGS) entry which is preliminary data.</text>
</comment>
<dbReference type="AlphaFoldDB" id="A0A9W6VCU4"/>
<organism evidence="2 3">
    <name type="scientific">Amycolatopsis taiwanensis</name>
    <dbReference type="NCBI Taxonomy" id="342230"/>
    <lineage>
        <taxon>Bacteria</taxon>
        <taxon>Bacillati</taxon>
        <taxon>Actinomycetota</taxon>
        <taxon>Actinomycetes</taxon>
        <taxon>Pseudonocardiales</taxon>
        <taxon>Pseudonocardiaceae</taxon>
        <taxon>Amycolatopsis</taxon>
    </lineage>
</organism>
<evidence type="ECO:0000313" key="2">
    <source>
        <dbReference type="EMBL" id="GLY64115.1"/>
    </source>
</evidence>
<sequence length="52" mass="5644">MMGLVVGEHRWIRTLRPALPAILLCHGLQAITIGVLALMAPYVQNTAESFLG</sequence>
<dbReference type="Proteomes" id="UP001165136">
    <property type="component" value="Unassembled WGS sequence"/>
</dbReference>
<gene>
    <name evidence="2" type="ORF">Atai01_07340</name>
</gene>
<evidence type="ECO:0000313" key="3">
    <source>
        <dbReference type="Proteomes" id="UP001165136"/>
    </source>
</evidence>
<proteinExistence type="predicted"/>
<accession>A0A9W6VCU4</accession>
<reference evidence="2" key="1">
    <citation type="submission" date="2023-03" db="EMBL/GenBank/DDBJ databases">
        <title>Amycolatopsis taiwanensis NBRC 103393.</title>
        <authorList>
            <person name="Ichikawa N."/>
            <person name="Sato H."/>
            <person name="Tonouchi N."/>
        </authorList>
    </citation>
    <scope>NUCLEOTIDE SEQUENCE</scope>
    <source>
        <strain evidence="2">NBRC 103393</strain>
    </source>
</reference>
<keyword evidence="1" id="KW-1133">Transmembrane helix</keyword>
<dbReference type="EMBL" id="BSTI01000001">
    <property type="protein sequence ID" value="GLY64115.1"/>
    <property type="molecule type" value="Genomic_DNA"/>
</dbReference>